<organism evidence="1 2">
    <name type="scientific">Methylophaga thiooxydans</name>
    <dbReference type="NCBI Taxonomy" id="392484"/>
    <lineage>
        <taxon>Bacteria</taxon>
        <taxon>Pseudomonadati</taxon>
        <taxon>Pseudomonadota</taxon>
        <taxon>Gammaproteobacteria</taxon>
        <taxon>Thiotrichales</taxon>
        <taxon>Piscirickettsiaceae</taxon>
        <taxon>Methylophaga</taxon>
    </lineage>
</organism>
<dbReference type="EMBL" id="JRQD01000001">
    <property type="protein sequence ID" value="KGM07952.1"/>
    <property type="molecule type" value="Genomic_DNA"/>
</dbReference>
<protein>
    <recommendedName>
        <fullName evidence="3">GGDEF domain-containing protein</fullName>
    </recommendedName>
</protein>
<name>A0A0A0BJT6_9GAMM</name>
<dbReference type="Proteomes" id="UP000029999">
    <property type="component" value="Unassembled WGS sequence"/>
</dbReference>
<dbReference type="SUPFAM" id="SSF55073">
    <property type="entry name" value="Nucleotide cyclase"/>
    <property type="match status" value="1"/>
</dbReference>
<proteinExistence type="predicted"/>
<accession>A0A0A0BJT6</accession>
<evidence type="ECO:0000313" key="2">
    <source>
        <dbReference type="Proteomes" id="UP000029999"/>
    </source>
</evidence>
<gene>
    <name evidence="1" type="ORF">LP43_0370</name>
</gene>
<dbReference type="AlphaFoldDB" id="A0A0A0BJT6"/>
<dbReference type="Gene3D" id="3.30.70.270">
    <property type="match status" value="1"/>
</dbReference>
<dbReference type="InterPro" id="IPR029787">
    <property type="entry name" value="Nucleotide_cyclase"/>
</dbReference>
<evidence type="ECO:0008006" key="3">
    <source>
        <dbReference type="Google" id="ProtNLM"/>
    </source>
</evidence>
<evidence type="ECO:0000313" key="1">
    <source>
        <dbReference type="EMBL" id="KGM07952.1"/>
    </source>
</evidence>
<comment type="caution">
    <text evidence="1">The sequence shown here is derived from an EMBL/GenBank/DDBJ whole genome shotgun (WGS) entry which is preliminary data.</text>
</comment>
<dbReference type="InterPro" id="IPR043128">
    <property type="entry name" value="Rev_trsase/Diguanyl_cyclase"/>
</dbReference>
<sequence>MTVMLDTNIEQLLEVSERVRRVAEVMMAQAEEKTIHCSINIGAMIIDASNVSSVRNPVSPTSKVLYKAKLQNRNKIVIDGLERDSVAIKTESTSPT</sequence>
<dbReference type="STRING" id="392484.LP43_0370"/>
<reference evidence="1 2" key="1">
    <citation type="submission" date="2014-09" db="EMBL/GenBank/DDBJ databases">
        <authorList>
            <person name="Grob C."/>
            <person name="Taubert M."/>
            <person name="Howat A.M."/>
            <person name="Burns O.J."/>
            <person name="Dixon J.L."/>
            <person name="Chen Y."/>
            <person name="Murrell J.C."/>
        </authorList>
    </citation>
    <scope>NUCLEOTIDE SEQUENCE [LARGE SCALE GENOMIC DNA]</scope>
    <source>
        <strain evidence="1">L4</strain>
    </source>
</reference>